<keyword evidence="2" id="KW-0012">Acyltransferase</keyword>
<dbReference type="InterPro" id="IPR050832">
    <property type="entry name" value="Bact_Acetyltransf"/>
</dbReference>
<dbReference type="Proteomes" id="UP001404956">
    <property type="component" value="Unassembled WGS sequence"/>
</dbReference>
<gene>
    <name evidence="4" type="ORF">Dalu01_03464</name>
</gene>
<evidence type="ECO:0000313" key="5">
    <source>
        <dbReference type="Proteomes" id="UP001404956"/>
    </source>
</evidence>
<organism evidence="4 5">
    <name type="scientific">Deinococcus aluminii</name>
    <dbReference type="NCBI Taxonomy" id="1656885"/>
    <lineage>
        <taxon>Bacteria</taxon>
        <taxon>Thermotogati</taxon>
        <taxon>Deinococcota</taxon>
        <taxon>Deinococci</taxon>
        <taxon>Deinococcales</taxon>
        <taxon>Deinococcaceae</taxon>
        <taxon>Deinococcus</taxon>
    </lineage>
</organism>
<evidence type="ECO:0000256" key="2">
    <source>
        <dbReference type="ARBA" id="ARBA00023315"/>
    </source>
</evidence>
<dbReference type="Pfam" id="PF00583">
    <property type="entry name" value="Acetyltransf_1"/>
    <property type="match status" value="1"/>
</dbReference>
<dbReference type="Gene3D" id="3.40.630.30">
    <property type="match status" value="1"/>
</dbReference>
<name>A0ABP9XJZ5_9DEIO</name>
<feature type="domain" description="N-acetyltransferase" evidence="3">
    <location>
        <begin position="167"/>
        <end position="315"/>
    </location>
</feature>
<dbReference type="PROSITE" id="PS51186">
    <property type="entry name" value="GNAT"/>
    <property type="match status" value="2"/>
</dbReference>
<keyword evidence="5" id="KW-1185">Reference proteome</keyword>
<dbReference type="PANTHER" id="PTHR43877">
    <property type="entry name" value="AMINOALKYLPHOSPHONATE N-ACETYLTRANSFERASE-RELATED-RELATED"/>
    <property type="match status" value="1"/>
</dbReference>
<sequence>MTETTASSSHTPLTVRPFQNADAPAVARLVTAGVRGHWTYTPEQFRESSDPARLRLVAERGGEVVATAHLFPFGPAVPDALRLDLAGEGAAFTPLYLALLACQPQGFTRLLGVTREDWPEKMDFFHAAGFRNAWQSWGAHLDLHGFDFERFRPLEERLYLAGYEVERLGHDAPEADWDMLHALYELGVRDGPRNPTTTLDPLSRETLRETVRREEVAFAVRFRGEIVASTRLTPRGREVGSEHTVTHPAHRSRGLATLVKASALMWAQREGYTEAGTGGTVLNLPMLRVNLRLGYVPEAMWVTWEKDLRVAQRDGAGQASFLTDVRESSGD</sequence>
<comment type="caution">
    <text evidence="4">The sequence shown here is derived from an EMBL/GenBank/DDBJ whole genome shotgun (WGS) entry which is preliminary data.</text>
</comment>
<keyword evidence="1" id="KW-0808">Transferase</keyword>
<dbReference type="InterPro" id="IPR000182">
    <property type="entry name" value="GNAT_dom"/>
</dbReference>
<dbReference type="InterPro" id="IPR016181">
    <property type="entry name" value="Acyl_CoA_acyltransferase"/>
</dbReference>
<evidence type="ECO:0000259" key="3">
    <source>
        <dbReference type="PROSITE" id="PS51186"/>
    </source>
</evidence>
<dbReference type="RefSeq" id="WP_345457624.1">
    <property type="nucleotide sequence ID" value="NZ_BAABRV010000014.1"/>
</dbReference>
<proteinExistence type="predicted"/>
<protein>
    <recommendedName>
        <fullName evidence="3">N-acetyltransferase domain-containing protein</fullName>
    </recommendedName>
</protein>
<feature type="domain" description="N-acetyltransferase" evidence="3">
    <location>
        <begin position="13"/>
        <end position="155"/>
    </location>
</feature>
<dbReference type="EMBL" id="BAABRV010000014">
    <property type="protein sequence ID" value="GAA5535043.1"/>
    <property type="molecule type" value="Genomic_DNA"/>
</dbReference>
<evidence type="ECO:0000313" key="4">
    <source>
        <dbReference type="EMBL" id="GAA5535043.1"/>
    </source>
</evidence>
<evidence type="ECO:0000256" key="1">
    <source>
        <dbReference type="ARBA" id="ARBA00022679"/>
    </source>
</evidence>
<dbReference type="SUPFAM" id="SSF55729">
    <property type="entry name" value="Acyl-CoA N-acyltransferases (Nat)"/>
    <property type="match status" value="2"/>
</dbReference>
<accession>A0ABP9XJZ5</accession>
<reference evidence="4 5" key="1">
    <citation type="submission" date="2024-02" db="EMBL/GenBank/DDBJ databases">
        <title>Deinococcus aluminii NBRC 112889.</title>
        <authorList>
            <person name="Ichikawa N."/>
            <person name="Katano-Makiyama Y."/>
            <person name="Hidaka K."/>
        </authorList>
    </citation>
    <scope>NUCLEOTIDE SEQUENCE [LARGE SCALE GENOMIC DNA]</scope>
    <source>
        <strain evidence="4 5">NBRC 112889</strain>
    </source>
</reference>
<dbReference type="PANTHER" id="PTHR43877:SF1">
    <property type="entry name" value="ACETYLTRANSFERASE"/>
    <property type="match status" value="1"/>
</dbReference>